<evidence type="ECO:0000259" key="5">
    <source>
        <dbReference type="Pfam" id="PF00389"/>
    </source>
</evidence>
<keyword evidence="3" id="KW-0520">NAD</keyword>
<dbReference type="PANTHER" id="PTHR43026">
    <property type="entry name" value="2-HYDROXYACID DEHYDROGENASE HOMOLOG 1-RELATED"/>
    <property type="match status" value="1"/>
</dbReference>
<evidence type="ECO:0000256" key="1">
    <source>
        <dbReference type="ARBA" id="ARBA00005854"/>
    </source>
</evidence>
<gene>
    <name evidence="7" type="ORF">LJ739_04605</name>
</gene>
<name>A0ABS8G4V2_9ALTE</name>
<dbReference type="PROSITE" id="PS00065">
    <property type="entry name" value="D_2_HYDROXYACID_DH_1"/>
    <property type="match status" value="1"/>
</dbReference>
<dbReference type="Proteomes" id="UP001520878">
    <property type="component" value="Unassembled WGS sequence"/>
</dbReference>
<evidence type="ECO:0000256" key="2">
    <source>
        <dbReference type="ARBA" id="ARBA00023002"/>
    </source>
</evidence>
<dbReference type="InterPro" id="IPR036291">
    <property type="entry name" value="NAD(P)-bd_dom_sf"/>
</dbReference>
<comment type="similarity">
    <text evidence="1 4">Belongs to the D-isomer specific 2-hydroxyacid dehydrogenase family.</text>
</comment>
<dbReference type="SUPFAM" id="SSF51735">
    <property type="entry name" value="NAD(P)-binding Rossmann-fold domains"/>
    <property type="match status" value="1"/>
</dbReference>
<dbReference type="InterPro" id="IPR029752">
    <property type="entry name" value="D-isomer_DH_CS1"/>
</dbReference>
<evidence type="ECO:0000256" key="4">
    <source>
        <dbReference type="RuleBase" id="RU003719"/>
    </source>
</evidence>
<dbReference type="Gene3D" id="3.40.50.720">
    <property type="entry name" value="NAD(P)-binding Rossmann-like Domain"/>
    <property type="match status" value="2"/>
</dbReference>
<dbReference type="CDD" id="cd12183">
    <property type="entry name" value="LDH_like_2"/>
    <property type="match status" value="1"/>
</dbReference>
<sequence>MRVDFFSCKPYDRRYFETANHGNEVALHFHEFRLTPDTLHTLEAPDTLCVFVNDVVNSDVIDYLVARGTKHIALRCAGFNNVDINHARACHLPVSRVPAYSPQAVAEHTFALIMTLNRRLHKAYNRVRENNFSLEGLLGFNLHGKTLGVIGTGKIGRSVVNIARGFGCDVLCYDPNPDPSLATKGVMYTSLEQLLQRSDIVSLHCPLTRDTYHMINEHTLASMKPGVMLINTSRGGLVDTQAVIGALKRGHVGYLGLDVYEMESELFFEDKSLNIIQDDVFERLSTFPNVLITGHQGFFTHEALQQIADVTLSNIIAAGQQRFDPTYFLSPGAEQ</sequence>
<feature type="domain" description="D-isomer specific 2-hydroxyacid dehydrogenase catalytic" evidence="5">
    <location>
        <begin position="9"/>
        <end position="321"/>
    </location>
</feature>
<evidence type="ECO:0000313" key="7">
    <source>
        <dbReference type="EMBL" id="MCC2615518.1"/>
    </source>
</evidence>
<dbReference type="Pfam" id="PF02826">
    <property type="entry name" value="2-Hacid_dh_C"/>
    <property type="match status" value="1"/>
</dbReference>
<dbReference type="SUPFAM" id="SSF52283">
    <property type="entry name" value="Formate/glycerate dehydrogenase catalytic domain-like"/>
    <property type="match status" value="1"/>
</dbReference>
<dbReference type="InterPro" id="IPR006140">
    <property type="entry name" value="D-isomer_DH_NAD-bd"/>
</dbReference>
<feature type="domain" description="D-isomer specific 2-hydroxyacid dehydrogenase NAD-binding" evidence="6">
    <location>
        <begin position="110"/>
        <end position="297"/>
    </location>
</feature>
<reference evidence="7 8" key="1">
    <citation type="submission" date="2021-10" db="EMBL/GenBank/DDBJ databases">
        <title>Draft genome of Aestuariibacter halophilus JC2043.</title>
        <authorList>
            <person name="Emsley S.A."/>
            <person name="Pfannmuller K.M."/>
            <person name="Ushijima B."/>
            <person name="Saw J.H."/>
            <person name="Videau P."/>
        </authorList>
    </citation>
    <scope>NUCLEOTIDE SEQUENCE [LARGE SCALE GENOMIC DNA]</scope>
    <source>
        <strain evidence="7 8">JC2043</strain>
    </source>
</reference>
<proteinExistence type="inferred from homology"/>
<dbReference type="PROSITE" id="PS00671">
    <property type="entry name" value="D_2_HYDROXYACID_DH_3"/>
    <property type="match status" value="1"/>
</dbReference>
<dbReference type="PANTHER" id="PTHR43026:SF1">
    <property type="entry name" value="2-HYDROXYACID DEHYDROGENASE HOMOLOG 1-RELATED"/>
    <property type="match status" value="1"/>
</dbReference>
<dbReference type="InterPro" id="IPR006139">
    <property type="entry name" value="D-isomer_2_OHA_DH_cat_dom"/>
</dbReference>
<evidence type="ECO:0000256" key="3">
    <source>
        <dbReference type="ARBA" id="ARBA00023027"/>
    </source>
</evidence>
<organism evidence="7 8">
    <name type="scientific">Fluctibacter halophilus</name>
    <dbReference type="NCBI Taxonomy" id="226011"/>
    <lineage>
        <taxon>Bacteria</taxon>
        <taxon>Pseudomonadati</taxon>
        <taxon>Pseudomonadota</taxon>
        <taxon>Gammaproteobacteria</taxon>
        <taxon>Alteromonadales</taxon>
        <taxon>Alteromonadaceae</taxon>
        <taxon>Fluctibacter</taxon>
    </lineage>
</organism>
<dbReference type="PROSITE" id="PS00670">
    <property type="entry name" value="D_2_HYDROXYACID_DH_2"/>
    <property type="match status" value="1"/>
</dbReference>
<dbReference type="InterPro" id="IPR029753">
    <property type="entry name" value="D-isomer_DH_CS"/>
</dbReference>
<evidence type="ECO:0000259" key="6">
    <source>
        <dbReference type="Pfam" id="PF02826"/>
    </source>
</evidence>
<dbReference type="Pfam" id="PF00389">
    <property type="entry name" value="2-Hacid_dh"/>
    <property type="match status" value="1"/>
</dbReference>
<dbReference type="InterPro" id="IPR058205">
    <property type="entry name" value="D-LDH-like"/>
</dbReference>
<keyword evidence="2 4" id="KW-0560">Oxidoreductase</keyword>
<comment type="caution">
    <text evidence="7">The sequence shown here is derived from an EMBL/GenBank/DDBJ whole genome shotgun (WGS) entry which is preliminary data.</text>
</comment>
<evidence type="ECO:0000313" key="8">
    <source>
        <dbReference type="Proteomes" id="UP001520878"/>
    </source>
</evidence>
<keyword evidence="8" id="KW-1185">Reference proteome</keyword>
<accession>A0ABS8G4V2</accession>
<dbReference type="EMBL" id="JAJEWP010000001">
    <property type="protein sequence ID" value="MCC2615518.1"/>
    <property type="molecule type" value="Genomic_DNA"/>
</dbReference>
<protein>
    <submittedName>
        <fullName evidence="7">2-hydroxyacid dehydrogenase</fullName>
    </submittedName>
</protein>